<gene>
    <name evidence="8" type="primary">truA</name>
    <name evidence="8" type="ORF">NOR51B_1093</name>
</gene>
<dbReference type="SUPFAM" id="SSF55120">
    <property type="entry name" value="Pseudouridine synthase"/>
    <property type="match status" value="1"/>
</dbReference>
<evidence type="ECO:0000256" key="5">
    <source>
        <dbReference type="PIRSR" id="PIRSR001430-2"/>
    </source>
</evidence>
<dbReference type="InterPro" id="IPR020094">
    <property type="entry name" value="TruA/RsuA/RluB/E/F_N"/>
</dbReference>
<evidence type="ECO:0000256" key="2">
    <source>
        <dbReference type="ARBA" id="ARBA00022694"/>
    </source>
</evidence>
<evidence type="ECO:0000256" key="4">
    <source>
        <dbReference type="PIRSR" id="PIRSR001430-1"/>
    </source>
</evidence>
<dbReference type="PANTHER" id="PTHR11142">
    <property type="entry name" value="PSEUDOURIDYLATE SYNTHASE"/>
    <property type="match status" value="1"/>
</dbReference>
<proteinExistence type="inferred from homology"/>
<dbReference type="eggNOG" id="COG0101">
    <property type="taxonomic scope" value="Bacteria"/>
</dbReference>
<evidence type="ECO:0000313" key="8">
    <source>
        <dbReference type="EMBL" id="EED35148.1"/>
    </source>
</evidence>
<evidence type="ECO:0000256" key="3">
    <source>
        <dbReference type="ARBA" id="ARBA00023235"/>
    </source>
</evidence>
<comment type="catalytic activity">
    <reaction evidence="6">
        <text>uridine(38/39/40) in tRNA = pseudouridine(38/39/40) in tRNA</text>
        <dbReference type="Rhea" id="RHEA:22376"/>
        <dbReference type="Rhea" id="RHEA-COMP:10085"/>
        <dbReference type="Rhea" id="RHEA-COMP:10087"/>
        <dbReference type="ChEBI" id="CHEBI:65314"/>
        <dbReference type="ChEBI" id="CHEBI:65315"/>
        <dbReference type="EC" id="5.4.99.12"/>
    </reaction>
</comment>
<feature type="active site" description="Nucleophile" evidence="4">
    <location>
        <position position="10"/>
    </location>
</feature>
<sequence length="222" mass="24259">MVTGCAGRTDTGVHGFAQIVHFDDPVGRSEKAWVMGTNSALPSTVRVHWAHPVEDDFHARFSAELRTYRYVIANTRVHPAQLAGLVTWVRRALDADVMNKAAQALVGEHDFSAFRAASCGANTPMRRVEQISITRRGDLVVIEIAANAFLHHMVRNIAGSLIMVGSGLRTADWFRDIFRGRDRTVAADTAAAAGLYLIHVSYPDRFGLPPVPEGPMLLSAVT</sequence>
<dbReference type="Gene3D" id="3.30.70.660">
    <property type="entry name" value="Pseudouridine synthase I, catalytic domain, C-terminal subdomain"/>
    <property type="match status" value="1"/>
</dbReference>
<dbReference type="PANTHER" id="PTHR11142:SF0">
    <property type="entry name" value="TRNA PSEUDOURIDINE SYNTHASE-LIKE 1"/>
    <property type="match status" value="1"/>
</dbReference>
<organism evidence="8 9">
    <name type="scientific">Luminiphilus syltensis NOR5-1B</name>
    <dbReference type="NCBI Taxonomy" id="565045"/>
    <lineage>
        <taxon>Bacteria</taxon>
        <taxon>Pseudomonadati</taxon>
        <taxon>Pseudomonadota</taxon>
        <taxon>Gammaproteobacteria</taxon>
        <taxon>Cellvibrionales</taxon>
        <taxon>Halieaceae</taxon>
        <taxon>Luminiphilus</taxon>
    </lineage>
</organism>
<accession>B8KYD4</accession>
<protein>
    <recommendedName>
        <fullName evidence="6">tRNA pseudouridine synthase</fullName>
        <ecNumber evidence="6">5.4.99.12</ecNumber>
    </recommendedName>
</protein>
<dbReference type="EMBL" id="DS999411">
    <property type="protein sequence ID" value="EED35148.1"/>
    <property type="molecule type" value="Genomic_DNA"/>
</dbReference>
<dbReference type="CDD" id="cd02570">
    <property type="entry name" value="PseudoU_synth_EcTruA"/>
    <property type="match status" value="1"/>
</dbReference>
<evidence type="ECO:0000256" key="6">
    <source>
        <dbReference type="RuleBase" id="RU003792"/>
    </source>
</evidence>
<dbReference type="Proteomes" id="UP000004699">
    <property type="component" value="Unassembled WGS sequence"/>
</dbReference>
<name>B8KYD4_9GAMM</name>
<dbReference type="GO" id="GO:0003723">
    <property type="term" value="F:RNA binding"/>
    <property type="evidence" value="ECO:0007669"/>
    <property type="project" value="InterPro"/>
</dbReference>
<dbReference type="GO" id="GO:0031119">
    <property type="term" value="P:tRNA pseudouridine synthesis"/>
    <property type="evidence" value="ECO:0007669"/>
    <property type="project" value="TreeGrafter"/>
</dbReference>
<dbReference type="InterPro" id="IPR020097">
    <property type="entry name" value="PsdUridine_synth_TruA_a/b_dom"/>
</dbReference>
<dbReference type="STRING" id="565045.NOR51B_1093"/>
<dbReference type="NCBIfam" id="TIGR00071">
    <property type="entry name" value="hisT_truA"/>
    <property type="match status" value="1"/>
</dbReference>
<dbReference type="InterPro" id="IPR020095">
    <property type="entry name" value="PsdUridine_synth_TruA_C"/>
</dbReference>
<dbReference type="InterPro" id="IPR020103">
    <property type="entry name" value="PsdUridine_synth_cat_dom_sf"/>
</dbReference>
<dbReference type="Pfam" id="PF01416">
    <property type="entry name" value="PseudoU_synth_1"/>
    <property type="match status" value="1"/>
</dbReference>
<keyword evidence="2 6" id="KW-0819">tRNA processing</keyword>
<evidence type="ECO:0000313" key="9">
    <source>
        <dbReference type="Proteomes" id="UP000004699"/>
    </source>
</evidence>
<evidence type="ECO:0000256" key="1">
    <source>
        <dbReference type="ARBA" id="ARBA00009375"/>
    </source>
</evidence>
<dbReference type="EC" id="5.4.99.12" evidence="6"/>
<keyword evidence="3 6" id="KW-0413">Isomerase</keyword>
<comment type="similarity">
    <text evidence="1 6">Belongs to the tRNA pseudouridine synthase TruA family.</text>
</comment>
<feature type="domain" description="Pseudouridine synthase I TruA alpha/beta" evidence="7">
    <location>
        <begin position="101"/>
        <end position="203"/>
    </location>
</feature>
<evidence type="ECO:0000259" key="7">
    <source>
        <dbReference type="Pfam" id="PF01416"/>
    </source>
</evidence>
<dbReference type="PIRSF" id="PIRSF001430">
    <property type="entry name" value="tRNA_psdUrid_synth"/>
    <property type="match status" value="1"/>
</dbReference>
<dbReference type="GO" id="GO:0160147">
    <property type="term" value="F:tRNA pseudouridine(38-40) synthase activity"/>
    <property type="evidence" value="ECO:0007669"/>
    <property type="project" value="UniProtKB-EC"/>
</dbReference>
<dbReference type="InterPro" id="IPR001406">
    <property type="entry name" value="PsdUridine_synth_TruA"/>
</dbReference>
<keyword evidence="9" id="KW-1185">Reference proteome</keyword>
<dbReference type="AlphaFoldDB" id="B8KYD4"/>
<dbReference type="HOGENOM" id="CLU_014673_0_2_6"/>
<reference evidence="9" key="1">
    <citation type="journal article" date="2013" name="BMC Microbiol.">
        <title>Taxonomy and evolution of bacteriochlorophyll a-containing members of the OM60/NOR5 clade of marine gammaproteobacteria: description of Luminiphilus syltensis gen. nov., sp. nov., reclassification of Haliea rubra as Pseudohaliea rubra gen. nov., comb. nov., and emendation of Chromatocurvus halotolerans.</title>
        <authorList>
            <person name="Spring S."/>
            <person name="Riedel T."/>
            <person name="Sproer C."/>
            <person name="Yan S."/>
            <person name="Harder J."/>
            <person name="Fuchs B.M."/>
        </authorList>
    </citation>
    <scope>NUCLEOTIDE SEQUENCE [LARGE SCALE GENOMIC DNA]</scope>
    <source>
        <strain evidence="9">NOR51-B</strain>
    </source>
</reference>
<dbReference type="Gene3D" id="3.30.70.580">
    <property type="entry name" value="Pseudouridine synthase I, catalytic domain, N-terminal subdomain"/>
    <property type="match status" value="1"/>
</dbReference>
<feature type="binding site" evidence="5">
    <location>
        <position position="68"/>
    </location>
    <ligand>
        <name>substrate</name>
    </ligand>
</feature>